<dbReference type="EMBL" id="JBAMIC010000007">
    <property type="protein sequence ID" value="KAK7105550.1"/>
    <property type="molecule type" value="Genomic_DNA"/>
</dbReference>
<dbReference type="AlphaFoldDB" id="A0AAN9BLL0"/>
<evidence type="ECO:0000259" key="1">
    <source>
        <dbReference type="Pfam" id="PF24764"/>
    </source>
</evidence>
<sequence length="199" mass="22368">MAQYMAMKRADVVNPVLRGKSCHNQRIERLWVDVWKNVTNMYKDMFLLMEMNGDLNILDARCLWAFKFVFLPRLNASLAAFQQQLNHHGLSTEHGKSPSNLFVTGVLRVANSSSVAIRELFEGEDDVLSGENAETSGDDEVLAVEVPTEGGAEDTTQDHSCPVSVAVVQRVREEIDPLERKDDVLYGQTVFRKVISLLD</sequence>
<dbReference type="PANTHER" id="PTHR46791">
    <property type="entry name" value="EXPRESSED PROTEIN"/>
    <property type="match status" value="1"/>
</dbReference>
<feature type="domain" description="Integrase core" evidence="1">
    <location>
        <begin position="2"/>
        <end position="115"/>
    </location>
</feature>
<name>A0AAN9BLL0_9CAEN</name>
<accession>A0AAN9BLL0</accession>
<dbReference type="Pfam" id="PF24764">
    <property type="entry name" value="rva_4"/>
    <property type="match status" value="1"/>
</dbReference>
<evidence type="ECO:0000313" key="3">
    <source>
        <dbReference type="Proteomes" id="UP001374579"/>
    </source>
</evidence>
<reference evidence="2 3" key="1">
    <citation type="submission" date="2024-02" db="EMBL/GenBank/DDBJ databases">
        <title>Chromosome-scale genome assembly of the rough periwinkle Littorina saxatilis.</title>
        <authorList>
            <person name="De Jode A."/>
            <person name="Faria R."/>
            <person name="Formenti G."/>
            <person name="Sims Y."/>
            <person name="Smith T.P."/>
            <person name="Tracey A."/>
            <person name="Wood J.M.D."/>
            <person name="Zagrodzka Z.B."/>
            <person name="Johannesson K."/>
            <person name="Butlin R.K."/>
            <person name="Leder E.H."/>
        </authorList>
    </citation>
    <scope>NUCLEOTIDE SEQUENCE [LARGE SCALE GENOMIC DNA]</scope>
    <source>
        <strain evidence="2">Snail1</strain>
        <tissue evidence="2">Muscle</tissue>
    </source>
</reference>
<dbReference type="Proteomes" id="UP001374579">
    <property type="component" value="Unassembled WGS sequence"/>
</dbReference>
<gene>
    <name evidence="2" type="ORF">V1264_016915</name>
</gene>
<proteinExistence type="predicted"/>
<organism evidence="2 3">
    <name type="scientific">Littorina saxatilis</name>
    <dbReference type="NCBI Taxonomy" id="31220"/>
    <lineage>
        <taxon>Eukaryota</taxon>
        <taxon>Metazoa</taxon>
        <taxon>Spiralia</taxon>
        <taxon>Lophotrochozoa</taxon>
        <taxon>Mollusca</taxon>
        <taxon>Gastropoda</taxon>
        <taxon>Caenogastropoda</taxon>
        <taxon>Littorinimorpha</taxon>
        <taxon>Littorinoidea</taxon>
        <taxon>Littorinidae</taxon>
        <taxon>Littorina</taxon>
    </lineage>
</organism>
<keyword evidence="3" id="KW-1185">Reference proteome</keyword>
<dbReference type="InterPro" id="IPR058913">
    <property type="entry name" value="Integrase_dom_put"/>
</dbReference>
<evidence type="ECO:0000313" key="2">
    <source>
        <dbReference type="EMBL" id="KAK7105550.1"/>
    </source>
</evidence>
<dbReference type="PANTHER" id="PTHR46791:SF5">
    <property type="entry name" value="CLR5 DOMAIN-CONTAINING PROTEIN-RELATED"/>
    <property type="match status" value="1"/>
</dbReference>
<comment type="caution">
    <text evidence="2">The sequence shown here is derived from an EMBL/GenBank/DDBJ whole genome shotgun (WGS) entry which is preliminary data.</text>
</comment>
<protein>
    <recommendedName>
        <fullName evidence="1">Integrase core domain-containing protein</fullName>
    </recommendedName>
</protein>